<dbReference type="SUPFAM" id="SSF51126">
    <property type="entry name" value="Pectin lyase-like"/>
    <property type="match status" value="2"/>
</dbReference>
<comment type="caution">
    <text evidence="4">The sequence shown here is derived from an EMBL/GenBank/DDBJ whole genome shotgun (WGS) entry which is preliminary data.</text>
</comment>
<evidence type="ECO:0000313" key="5">
    <source>
        <dbReference type="EMBL" id="KAK8834938.1"/>
    </source>
</evidence>
<dbReference type="Proteomes" id="UP001470230">
    <property type="component" value="Unassembled WGS sequence"/>
</dbReference>
<keyword evidence="2" id="KW-0863">Zinc-finger</keyword>
<evidence type="ECO:0000313" key="6">
    <source>
        <dbReference type="EMBL" id="KAK8843915.1"/>
    </source>
</evidence>
<feature type="domain" description="RING-type" evidence="3">
    <location>
        <begin position="465"/>
        <end position="503"/>
    </location>
</feature>
<dbReference type="SMART" id="SM00184">
    <property type="entry name" value="RING"/>
    <property type="match status" value="2"/>
</dbReference>
<evidence type="ECO:0000313" key="4">
    <source>
        <dbReference type="EMBL" id="KAK8834685.1"/>
    </source>
</evidence>
<organism evidence="4 7">
    <name type="scientific">Tritrichomonas musculus</name>
    <dbReference type="NCBI Taxonomy" id="1915356"/>
    <lineage>
        <taxon>Eukaryota</taxon>
        <taxon>Metamonada</taxon>
        <taxon>Parabasalia</taxon>
        <taxon>Tritrichomonadida</taxon>
        <taxon>Tritrichomonadidae</taxon>
        <taxon>Tritrichomonas</taxon>
    </lineage>
</organism>
<dbReference type="PROSITE" id="PS50089">
    <property type="entry name" value="ZF_RING_2"/>
    <property type="match status" value="2"/>
</dbReference>
<dbReference type="InterPro" id="IPR012334">
    <property type="entry name" value="Pectin_lyas_fold"/>
</dbReference>
<keyword evidence="2" id="KW-0479">Metal-binding</keyword>
<dbReference type="InterPro" id="IPR011050">
    <property type="entry name" value="Pectin_lyase_fold/virulence"/>
</dbReference>
<dbReference type="SMART" id="SM00710">
    <property type="entry name" value="PbH1"/>
    <property type="match status" value="7"/>
</dbReference>
<dbReference type="Gene3D" id="3.30.40.10">
    <property type="entry name" value="Zinc/RING finger domain, C3HC4 (zinc finger)"/>
    <property type="match status" value="2"/>
</dbReference>
<dbReference type="PANTHER" id="PTHR22990:SF15">
    <property type="entry name" value="F-BOX ONLY PROTEIN 10"/>
    <property type="match status" value="1"/>
</dbReference>
<gene>
    <name evidence="5" type="ORF">M9Y10_020539</name>
    <name evidence="6" type="ORF">M9Y10_024998</name>
    <name evidence="4" type="ORF">M9Y10_026165</name>
</gene>
<dbReference type="InterPro" id="IPR006626">
    <property type="entry name" value="PbH1"/>
</dbReference>
<feature type="domain" description="RING-type" evidence="3">
    <location>
        <begin position="523"/>
        <end position="562"/>
    </location>
</feature>
<dbReference type="PANTHER" id="PTHR22990">
    <property type="entry name" value="F-BOX ONLY PROTEIN"/>
    <property type="match status" value="1"/>
</dbReference>
<keyword evidence="1" id="KW-0677">Repeat</keyword>
<protein>
    <recommendedName>
        <fullName evidence="3">RING-type domain-containing protein</fullName>
    </recommendedName>
</protein>
<name>A0ABR2GL90_9EUKA</name>
<evidence type="ECO:0000256" key="2">
    <source>
        <dbReference type="PROSITE-ProRule" id="PRU00175"/>
    </source>
</evidence>
<dbReference type="InterPro" id="IPR013083">
    <property type="entry name" value="Znf_RING/FYVE/PHD"/>
</dbReference>
<dbReference type="EMBL" id="JAPFFF010000034">
    <property type="protein sequence ID" value="KAK8843915.1"/>
    <property type="molecule type" value="Genomic_DNA"/>
</dbReference>
<sequence>MENIPQISLFELLNDSDYDLDENTSEFIISTPIIQTDNIILIDFPCKISSNCKTQIKCKLFKITSDIFHINSINFEGSVLAEDTRDFSISNCTLKGDESVDGTLILFRCENSLIDNVTISDSKTRGLLFDNSIVTARNLTIHHLSNDLIYFKNETFLTLTNSNLHHSEENAIYLAEHSRIEISECRLTDIKKSIIGCENSYLSVNNCTFQNSEESGIEILSSNDFLIEKSTFSNVKCGISIVKNSCGVINENEITNTTENGIYCINESDLLITNNTLSNTQYPAVFIGTKSSASIQSNKISKMERNGLAIRFAQHVEIEGNEIDDVKQNGISISHTNFCSIHDNRISNCSLSTVHAYNGSNVKFEKNIIKNAGKHAFIAFACGTIQANNNEIDNVQESMAKLLFKGGGDFIDNKISNCQNQNDCQTTNSYFFKGNGNFPAVSNDPERIDDSVTLDNSITEENHLCMKCNKNERVCYTLTCAHKVLCKECAEKAVKEDEECPLCGFPVESFVTGINCGDENGICGICFENKANCLLIPCGHIGACSSCLKGWFKNNNTCPFCRKDISSYAKIYDF</sequence>
<dbReference type="SUPFAM" id="SSF57850">
    <property type="entry name" value="RING/U-box"/>
    <property type="match status" value="2"/>
</dbReference>
<evidence type="ECO:0000259" key="3">
    <source>
        <dbReference type="PROSITE" id="PS50089"/>
    </source>
</evidence>
<dbReference type="InterPro" id="IPR051550">
    <property type="entry name" value="SCF-Subunits/Alg-Epimerases"/>
</dbReference>
<dbReference type="Pfam" id="PF13920">
    <property type="entry name" value="zf-C3HC4_3"/>
    <property type="match status" value="2"/>
</dbReference>
<dbReference type="InterPro" id="IPR039448">
    <property type="entry name" value="Beta_helix"/>
</dbReference>
<dbReference type="InterPro" id="IPR001841">
    <property type="entry name" value="Znf_RING"/>
</dbReference>
<evidence type="ECO:0000256" key="1">
    <source>
        <dbReference type="ARBA" id="ARBA00022737"/>
    </source>
</evidence>
<dbReference type="Gene3D" id="2.160.20.10">
    <property type="entry name" value="Single-stranded right-handed beta-helix, Pectin lyase-like"/>
    <property type="match status" value="2"/>
</dbReference>
<proteinExistence type="predicted"/>
<dbReference type="Pfam" id="PF13229">
    <property type="entry name" value="Beta_helix"/>
    <property type="match status" value="1"/>
</dbReference>
<accession>A0ABR2GL90</accession>
<keyword evidence="2" id="KW-0862">Zinc</keyword>
<keyword evidence="7" id="KW-1185">Reference proteome</keyword>
<dbReference type="EMBL" id="JAPFFF010000339">
    <property type="protein sequence ID" value="KAK8834685.1"/>
    <property type="molecule type" value="Genomic_DNA"/>
</dbReference>
<dbReference type="EMBL" id="JAPFFF010000265">
    <property type="protein sequence ID" value="KAK8834938.1"/>
    <property type="molecule type" value="Genomic_DNA"/>
</dbReference>
<reference evidence="4 7" key="1">
    <citation type="submission" date="2024-04" db="EMBL/GenBank/DDBJ databases">
        <title>Tritrichomonas musculus Genome.</title>
        <authorList>
            <person name="Alves-Ferreira E."/>
            <person name="Grigg M."/>
            <person name="Lorenzi H."/>
            <person name="Galac M."/>
        </authorList>
    </citation>
    <scope>NUCLEOTIDE SEQUENCE [LARGE SCALE GENOMIC DNA]</scope>
    <source>
        <strain evidence="4 7">EAF2021</strain>
    </source>
</reference>
<evidence type="ECO:0000313" key="7">
    <source>
        <dbReference type="Proteomes" id="UP001470230"/>
    </source>
</evidence>